<sequence length="297" mass="32988">MVACYPVNSLAAPPTPDNVTLDQDLPASPTSTGGSGGGSWKLTFLPNQDPFTPLLADPRQPTTSINFLTLSNQPFIQFNGNFGADIGIARWESPTEGINKSVQVGVMGASFSTFSIIRSSTYLEDADYVIGVPVTFRWNSFSGRIFFFHESSHTGYNYTVLENISKISDFGNEILQVIPSWDITPNIRVYGGAEYRVFGLYYYPTAEDSTTFLAGIEAYSPEISSLSARGYLAFNLESRGINGYTPDEDLQLGLLFHRPGSYLQIRPAIDFYNGYSYMGDLLFYKEHYVSMGVYFDF</sequence>
<name>A0A7C3LV53_9BACT</name>
<gene>
    <name evidence="2" type="ORF">ENX03_07715</name>
</gene>
<accession>A0A7C3LV53</accession>
<dbReference type="AlphaFoldDB" id="A0A7C3LV53"/>
<dbReference type="Pfam" id="PF06727">
    <property type="entry name" value="DUF1207"/>
    <property type="match status" value="1"/>
</dbReference>
<evidence type="ECO:0000256" key="1">
    <source>
        <dbReference type="SAM" id="MobiDB-lite"/>
    </source>
</evidence>
<comment type="caution">
    <text evidence="2">The sequence shown here is derived from an EMBL/GenBank/DDBJ whole genome shotgun (WGS) entry which is preliminary data.</text>
</comment>
<dbReference type="InterPro" id="IPR009599">
    <property type="entry name" value="DUF1207"/>
</dbReference>
<feature type="region of interest" description="Disordered" evidence="1">
    <location>
        <begin position="13"/>
        <end position="38"/>
    </location>
</feature>
<organism evidence="2">
    <name type="scientific">Leptospirillum ferriphilum</name>
    <dbReference type="NCBI Taxonomy" id="178606"/>
    <lineage>
        <taxon>Bacteria</taxon>
        <taxon>Pseudomonadati</taxon>
        <taxon>Nitrospirota</taxon>
        <taxon>Nitrospiria</taxon>
        <taxon>Nitrospirales</taxon>
        <taxon>Nitrospiraceae</taxon>
        <taxon>Leptospirillum</taxon>
    </lineage>
</organism>
<protein>
    <submittedName>
        <fullName evidence="2">DUF1207 domain-containing protein</fullName>
    </submittedName>
</protein>
<reference evidence="2" key="1">
    <citation type="journal article" date="2020" name="mSystems">
        <title>Genome- and Community-Level Interaction Insights into Carbon Utilization and Element Cycling Functions of Hydrothermarchaeota in Hydrothermal Sediment.</title>
        <authorList>
            <person name="Zhou Z."/>
            <person name="Liu Y."/>
            <person name="Xu W."/>
            <person name="Pan J."/>
            <person name="Luo Z.H."/>
            <person name="Li M."/>
        </authorList>
    </citation>
    <scope>NUCLEOTIDE SEQUENCE [LARGE SCALE GENOMIC DNA]</scope>
    <source>
        <strain evidence="2">SpSt-902</strain>
    </source>
</reference>
<dbReference type="EMBL" id="DTMM01000161">
    <property type="protein sequence ID" value="HFT93801.1"/>
    <property type="molecule type" value="Genomic_DNA"/>
</dbReference>
<evidence type="ECO:0000313" key="2">
    <source>
        <dbReference type="EMBL" id="HFT93801.1"/>
    </source>
</evidence>
<proteinExistence type="predicted"/>